<keyword evidence="4 10" id="KW-0812">Transmembrane</keyword>
<keyword evidence="7 10" id="KW-1133">Transmembrane helix</keyword>
<dbReference type="OrthoDB" id="9985059at2759"/>
<evidence type="ECO:0000256" key="7">
    <source>
        <dbReference type="ARBA" id="ARBA00022989"/>
    </source>
</evidence>
<evidence type="ECO:0000256" key="6">
    <source>
        <dbReference type="ARBA" id="ARBA00022824"/>
    </source>
</evidence>
<dbReference type="PANTHER" id="PTHR28285">
    <property type="entry name" value="PROTEIN BIG1"/>
    <property type="match status" value="1"/>
</dbReference>
<evidence type="ECO:0000256" key="3">
    <source>
        <dbReference type="ARBA" id="ARBA00022089"/>
    </source>
</evidence>
<gene>
    <name evidence="13" type="ORF">G210_2606</name>
</gene>
<dbReference type="AlphaFoldDB" id="M3IL82"/>
<keyword evidence="6" id="KW-0256">Endoplasmic reticulum</keyword>
<comment type="subcellular location">
    <subcellularLocation>
        <location evidence="1">Endoplasmic reticulum membrane</location>
        <topology evidence="1">Single-pass type I membrane protein</topology>
    </subcellularLocation>
</comment>
<evidence type="ECO:0000256" key="1">
    <source>
        <dbReference type="ARBA" id="ARBA00004115"/>
    </source>
</evidence>
<sequence length="285" mass="32336">MVSITQFVANLALASSLAFAFSDTAPLFVDPLSNDSDWQNELKTSKYITKVEEMNDILIRRTEQMCSSEGKVLFYKVDKLSVAPEYEIFKERSFKNVLYQDHSNVELSVSDKCSDSIEYITLESASLEDIVAKSKPNNKIIIQVLPTFKTGKSLDAIKEKVYNLYNDEDIVISKKDLYEEEEGEDEAEIEQEIENDFERAESLAAESTEAVGIFDTDKNTPSNGTVVKHDNLFTKYQFFTSGIWSGLIVSGLLLFILYGALNWLSSLEISYASFEKQIDYDKKNE</sequence>
<dbReference type="InterPro" id="IPR046756">
    <property type="entry name" value="VAS1/VOA1_TM"/>
</dbReference>
<evidence type="ECO:0000256" key="5">
    <source>
        <dbReference type="ARBA" id="ARBA00022729"/>
    </source>
</evidence>
<dbReference type="HOGENOM" id="CLU_082455_0_0_1"/>
<evidence type="ECO:0000256" key="2">
    <source>
        <dbReference type="ARBA" id="ARBA00008203"/>
    </source>
</evidence>
<organism evidence="13 14">
    <name type="scientific">Candida maltosa (strain Xu316)</name>
    <name type="common">Yeast</name>
    <dbReference type="NCBI Taxonomy" id="1245528"/>
    <lineage>
        <taxon>Eukaryota</taxon>
        <taxon>Fungi</taxon>
        <taxon>Dikarya</taxon>
        <taxon>Ascomycota</taxon>
        <taxon>Saccharomycotina</taxon>
        <taxon>Pichiomycetes</taxon>
        <taxon>Debaryomycetaceae</taxon>
        <taxon>Candida/Lodderomyces clade</taxon>
        <taxon>Candida</taxon>
    </lineage>
</organism>
<feature type="transmembrane region" description="Helical" evidence="10">
    <location>
        <begin position="243"/>
        <end position="264"/>
    </location>
</feature>
<evidence type="ECO:0000256" key="4">
    <source>
        <dbReference type="ARBA" id="ARBA00022692"/>
    </source>
</evidence>
<evidence type="ECO:0000256" key="8">
    <source>
        <dbReference type="ARBA" id="ARBA00023136"/>
    </source>
</evidence>
<proteinExistence type="inferred from homology"/>
<dbReference type="EMBL" id="AOGT01001721">
    <property type="protein sequence ID" value="EMG47106.1"/>
    <property type="molecule type" value="Genomic_DNA"/>
</dbReference>
<dbReference type="GO" id="GO:0071555">
    <property type="term" value="P:cell wall organization"/>
    <property type="evidence" value="ECO:0007669"/>
    <property type="project" value="UniProtKB-KW"/>
</dbReference>
<protein>
    <recommendedName>
        <fullName evidence="3">Protein BIG1</fullName>
    </recommendedName>
</protein>
<dbReference type="GO" id="GO:0009272">
    <property type="term" value="P:fungal-type cell wall biogenesis"/>
    <property type="evidence" value="ECO:0007669"/>
    <property type="project" value="TreeGrafter"/>
</dbReference>
<dbReference type="OMA" id="KYQFFTS"/>
<keyword evidence="14" id="KW-1185">Reference proteome</keyword>
<dbReference type="eggNOG" id="ENOG502S5C0">
    <property type="taxonomic scope" value="Eukaryota"/>
</dbReference>
<keyword evidence="9" id="KW-0961">Cell wall biogenesis/degradation</keyword>
<dbReference type="PANTHER" id="PTHR28285:SF1">
    <property type="entry name" value="PROTEIN BIG1"/>
    <property type="match status" value="1"/>
</dbReference>
<evidence type="ECO:0000313" key="14">
    <source>
        <dbReference type="Proteomes" id="UP000011777"/>
    </source>
</evidence>
<comment type="similarity">
    <text evidence="2">Belongs to the BIG1 family.</text>
</comment>
<dbReference type="STRING" id="1245528.M3IL82"/>
<dbReference type="InterPro" id="IPR037654">
    <property type="entry name" value="Big1"/>
</dbReference>
<keyword evidence="5 11" id="KW-0732">Signal</keyword>
<feature type="chain" id="PRO_5004034539" description="Protein BIG1" evidence="11">
    <location>
        <begin position="21"/>
        <end position="285"/>
    </location>
</feature>
<evidence type="ECO:0000313" key="13">
    <source>
        <dbReference type="EMBL" id="EMG47106.1"/>
    </source>
</evidence>
<name>M3IL82_CANMX</name>
<comment type="caution">
    <text evidence="13">The sequence shown here is derived from an EMBL/GenBank/DDBJ whole genome shotgun (WGS) entry which is preliminary data.</text>
</comment>
<evidence type="ECO:0000256" key="9">
    <source>
        <dbReference type="ARBA" id="ARBA00023316"/>
    </source>
</evidence>
<dbReference type="Proteomes" id="UP000011777">
    <property type="component" value="Unassembled WGS sequence"/>
</dbReference>
<keyword evidence="8 10" id="KW-0472">Membrane</keyword>
<evidence type="ECO:0000259" key="12">
    <source>
        <dbReference type="Pfam" id="PF20520"/>
    </source>
</evidence>
<feature type="signal peptide" evidence="11">
    <location>
        <begin position="1"/>
        <end position="20"/>
    </location>
</feature>
<evidence type="ECO:0000256" key="11">
    <source>
        <dbReference type="SAM" id="SignalP"/>
    </source>
</evidence>
<dbReference type="GO" id="GO:0006078">
    <property type="term" value="P:(1-&gt;6)-beta-D-glucan biosynthetic process"/>
    <property type="evidence" value="ECO:0007669"/>
    <property type="project" value="TreeGrafter"/>
</dbReference>
<dbReference type="GO" id="GO:0005789">
    <property type="term" value="C:endoplasmic reticulum membrane"/>
    <property type="evidence" value="ECO:0007669"/>
    <property type="project" value="UniProtKB-SubCell"/>
</dbReference>
<evidence type="ECO:0000256" key="10">
    <source>
        <dbReference type="SAM" id="Phobius"/>
    </source>
</evidence>
<feature type="domain" description="V-type proton ATPase subunit S1/VOA1 transmembrane" evidence="12">
    <location>
        <begin position="237"/>
        <end position="276"/>
    </location>
</feature>
<reference evidence="13 14" key="1">
    <citation type="submission" date="2013-02" db="EMBL/GenBank/DDBJ databases">
        <title>Genome sequence of Candida maltosa Xu316, a potential industrial strain for xylitol and ethanol production.</title>
        <authorList>
            <person name="Yu J."/>
            <person name="Wang Q."/>
            <person name="Geng X."/>
            <person name="Bao W."/>
            <person name="He P."/>
            <person name="Cai J."/>
        </authorList>
    </citation>
    <scope>NUCLEOTIDE SEQUENCE [LARGE SCALE GENOMIC DNA]</scope>
    <source>
        <strain evidence="14">Xu316</strain>
    </source>
</reference>
<dbReference type="Pfam" id="PF20520">
    <property type="entry name" value="Ac45-VOA1_TM"/>
    <property type="match status" value="1"/>
</dbReference>
<accession>M3IL82</accession>